<dbReference type="Gramene" id="KOM26769">
    <property type="protein sequence ID" value="KOM26769"/>
    <property type="gene ID" value="LR48_Vigan316s001100"/>
</dbReference>
<proteinExistence type="predicted"/>
<feature type="compositionally biased region" description="Basic and acidic residues" evidence="1">
    <location>
        <begin position="145"/>
        <end position="166"/>
    </location>
</feature>
<dbReference type="AlphaFoldDB" id="A0A0L9T9J0"/>
<dbReference type="Proteomes" id="UP000053144">
    <property type="component" value="Unassembled WGS sequence"/>
</dbReference>
<name>A0A0L9T9J0_PHAAN</name>
<feature type="compositionally biased region" description="Basic and acidic residues" evidence="1">
    <location>
        <begin position="16"/>
        <end position="51"/>
    </location>
</feature>
<gene>
    <name evidence="2" type="ORF">LR48_Vigan316s001100</name>
</gene>
<accession>A0A0L9T9J0</accession>
<feature type="region of interest" description="Disordered" evidence="1">
    <location>
        <begin position="1"/>
        <end position="175"/>
    </location>
</feature>
<evidence type="ECO:0000256" key="1">
    <source>
        <dbReference type="SAM" id="MobiDB-lite"/>
    </source>
</evidence>
<feature type="compositionally biased region" description="Basic and acidic residues" evidence="1">
    <location>
        <begin position="100"/>
        <end position="133"/>
    </location>
</feature>
<organism evidence="2 3">
    <name type="scientific">Phaseolus angularis</name>
    <name type="common">Azuki bean</name>
    <name type="synonym">Vigna angularis</name>
    <dbReference type="NCBI Taxonomy" id="3914"/>
    <lineage>
        <taxon>Eukaryota</taxon>
        <taxon>Viridiplantae</taxon>
        <taxon>Streptophyta</taxon>
        <taxon>Embryophyta</taxon>
        <taxon>Tracheophyta</taxon>
        <taxon>Spermatophyta</taxon>
        <taxon>Magnoliopsida</taxon>
        <taxon>eudicotyledons</taxon>
        <taxon>Gunneridae</taxon>
        <taxon>Pentapetalae</taxon>
        <taxon>rosids</taxon>
        <taxon>fabids</taxon>
        <taxon>Fabales</taxon>
        <taxon>Fabaceae</taxon>
        <taxon>Papilionoideae</taxon>
        <taxon>50 kb inversion clade</taxon>
        <taxon>NPAAA clade</taxon>
        <taxon>indigoferoid/millettioid clade</taxon>
        <taxon>Phaseoleae</taxon>
        <taxon>Vigna</taxon>
    </lineage>
</organism>
<evidence type="ECO:0000313" key="3">
    <source>
        <dbReference type="Proteomes" id="UP000053144"/>
    </source>
</evidence>
<feature type="compositionally biased region" description="Low complexity" evidence="1">
    <location>
        <begin position="1"/>
        <end position="10"/>
    </location>
</feature>
<sequence>MQRRSSPARVRSSRTFRGDARPEKDKKGRSSKREERTLAREVDVRPAKKQVDACPEISGRSSKLTERTFVPGRGRSSRGEDVRPRQWTLVQPGRSGRSSSKAEDVRPSCREDARPARHEGRSSVQKKREDARPCRRGRSSQKRALVQDKRTFVSEIRGRSSSETRRGRSSTQDARQWTLVHPGRSSVDARQREVDVRPLSASREFHAQARDFTQRRAWRTARVRGNTPFFLLGSPSSSIFHVGLGYVLDVPGGPASGENHEIGPIAVLGNRYHLNVVSFDIHQNLLDLRQIQKAITAVNGGQRT</sequence>
<protein>
    <submittedName>
        <fullName evidence="2">Uncharacterized protein</fullName>
    </submittedName>
</protein>
<reference evidence="3" key="1">
    <citation type="journal article" date="2015" name="Proc. Natl. Acad. Sci. U.S.A.">
        <title>Genome sequencing of adzuki bean (Vigna angularis) provides insight into high starch and low fat accumulation and domestication.</title>
        <authorList>
            <person name="Yang K."/>
            <person name="Tian Z."/>
            <person name="Chen C."/>
            <person name="Luo L."/>
            <person name="Zhao B."/>
            <person name="Wang Z."/>
            <person name="Yu L."/>
            <person name="Li Y."/>
            <person name="Sun Y."/>
            <person name="Li W."/>
            <person name="Chen Y."/>
            <person name="Li Y."/>
            <person name="Zhang Y."/>
            <person name="Ai D."/>
            <person name="Zhao J."/>
            <person name="Shang C."/>
            <person name="Ma Y."/>
            <person name="Wu B."/>
            <person name="Wang M."/>
            <person name="Gao L."/>
            <person name="Sun D."/>
            <person name="Zhang P."/>
            <person name="Guo F."/>
            <person name="Wang W."/>
            <person name="Li Y."/>
            <person name="Wang J."/>
            <person name="Varshney R.K."/>
            <person name="Wang J."/>
            <person name="Ling H.Q."/>
            <person name="Wan P."/>
        </authorList>
    </citation>
    <scope>NUCLEOTIDE SEQUENCE</scope>
    <source>
        <strain evidence="3">cv. Jingnong 6</strain>
    </source>
</reference>
<dbReference type="EMBL" id="KQ258340">
    <property type="protein sequence ID" value="KOM26769.1"/>
    <property type="molecule type" value="Genomic_DNA"/>
</dbReference>
<evidence type="ECO:0000313" key="2">
    <source>
        <dbReference type="EMBL" id="KOM26769.1"/>
    </source>
</evidence>